<dbReference type="RefSeq" id="WP_133248694.1">
    <property type="nucleotide sequence ID" value="NZ_CBCRXS010000006.1"/>
</dbReference>
<dbReference type="InterPro" id="IPR036271">
    <property type="entry name" value="Tet_transcr_reg_TetR-rel_C_sf"/>
</dbReference>
<evidence type="ECO:0000256" key="4">
    <source>
        <dbReference type="PROSITE-ProRule" id="PRU00335"/>
    </source>
</evidence>
<evidence type="ECO:0000256" key="3">
    <source>
        <dbReference type="ARBA" id="ARBA00023163"/>
    </source>
</evidence>
<organism evidence="6 7">
    <name type="scientific">Williamsia marianensis</name>
    <dbReference type="NCBI Taxonomy" id="85044"/>
    <lineage>
        <taxon>Bacteria</taxon>
        <taxon>Bacillati</taxon>
        <taxon>Actinomycetota</taxon>
        <taxon>Actinomycetes</taxon>
        <taxon>Mycobacteriales</taxon>
        <taxon>Nocardiaceae</taxon>
        <taxon>Williamsia</taxon>
    </lineage>
</organism>
<evidence type="ECO:0000259" key="5">
    <source>
        <dbReference type="PROSITE" id="PS50977"/>
    </source>
</evidence>
<name>A0A315SDF4_WILMA</name>
<gene>
    <name evidence="6" type="ORF">DFJ75_1136</name>
</gene>
<protein>
    <submittedName>
        <fullName evidence="6">TetR family transcriptional regulator</fullName>
    </submittedName>
</protein>
<dbReference type="Gene3D" id="1.10.357.10">
    <property type="entry name" value="Tetracycline Repressor, domain 2"/>
    <property type="match status" value="1"/>
</dbReference>
<dbReference type="AlphaFoldDB" id="A0A315SDF4"/>
<dbReference type="SUPFAM" id="SSF46689">
    <property type="entry name" value="Homeodomain-like"/>
    <property type="match status" value="1"/>
</dbReference>
<dbReference type="Pfam" id="PF13305">
    <property type="entry name" value="TetR_C_33"/>
    <property type="match status" value="1"/>
</dbReference>
<dbReference type="GO" id="GO:0003677">
    <property type="term" value="F:DNA binding"/>
    <property type="evidence" value="ECO:0007669"/>
    <property type="project" value="UniProtKB-UniRule"/>
</dbReference>
<feature type="DNA-binding region" description="H-T-H motif" evidence="4">
    <location>
        <begin position="46"/>
        <end position="65"/>
    </location>
</feature>
<dbReference type="InterPro" id="IPR009057">
    <property type="entry name" value="Homeodomain-like_sf"/>
</dbReference>
<feature type="domain" description="HTH tetR-type" evidence="5">
    <location>
        <begin position="23"/>
        <end position="83"/>
    </location>
</feature>
<dbReference type="Gene3D" id="1.10.10.60">
    <property type="entry name" value="Homeodomain-like"/>
    <property type="match status" value="1"/>
</dbReference>
<evidence type="ECO:0000256" key="2">
    <source>
        <dbReference type="ARBA" id="ARBA00023125"/>
    </source>
</evidence>
<evidence type="ECO:0000313" key="7">
    <source>
        <dbReference type="Proteomes" id="UP000274762"/>
    </source>
</evidence>
<keyword evidence="1" id="KW-0805">Transcription regulation</keyword>
<evidence type="ECO:0000256" key="1">
    <source>
        <dbReference type="ARBA" id="ARBA00023015"/>
    </source>
</evidence>
<dbReference type="EMBL" id="RBKV01000001">
    <property type="protein sequence ID" value="RKR94340.1"/>
    <property type="molecule type" value="Genomic_DNA"/>
</dbReference>
<proteinExistence type="predicted"/>
<dbReference type="SUPFAM" id="SSF48498">
    <property type="entry name" value="Tetracyclin repressor-like, C-terminal domain"/>
    <property type="match status" value="1"/>
</dbReference>
<reference evidence="6 7" key="1">
    <citation type="submission" date="2018-10" db="EMBL/GenBank/DDBJ databases">
        <title>Sequencing the genomes of 1000 actinobacteria strains.</title>
        <authorList>
            <person name="Klenk H.-P."/>
        </authorList>
    </citation>
    <scope>NUCLEOTIDE SEQUENCE [LARGE SCALE GENOMIC DNA]</scope>
    <source>
        <strain evidence="6 7">DSM 44343</strain>
    </source>
</reference>
<dbReference type="Proteomes" id="UP000274762">
    <property type="component" value="Unassembled WGS sequence"/>
</dbReference>
<comment type="caution">
    <text evidence="6">The sequence shown here is derived from an EMBL/GenBank/DDBJ whole genome shotgun (WGS) entry which is preliminary data.</text>
</comment>
<dbReference type="InterPro" id="IPR001647">
    <property type="entry name" value="HTH_TetR"/>
</dbReference>
<dbReference type="PROSITE" id="PS50977">
    <property type="entry name" value="HTH_TETR_2"/>
    <property type="match status" value="1"/>
</dbReference>
<accession>A0A495JZD1</accession>
<dbReference type="InterPro" id="IPR025996">
    <property type="entry name" value="MT1864/Rv1816-like_C"/>
</dbReference>
<keyword evidence="2 4" id="KW-0238">DNA-binding</keyword>
<accession>A0A315SDF4</accession>
<sequence>MSIDHPSSTRAAASEVRAARRSRMTRESVISEAQALVDELGTEALTMTALASRLQVRVSSLYNHVHSLEELRSELQLHAMRELGDLARRAAMGRTGVDGLRVLARVFVDYGERWPHRCRSLLRVPIDLPAFRAASAEAGEALAVMIRTAGVPEDRVLQTQLALFAAINGFVSLQLSGFFDVVGNADDVFEQILQGAVTAAVLGS</sequence>
<keyword evidence="3" id="KW-0804">Transcription</keyword>
<evidence type="ECO:0000313" key="6">
    <source>
        <dbReference type="EMBL" id="RKR94340.1"/>
    </source>
</evidence>